<dbReference type="EMBL" id="CP138896">
    <property type="protein sequence ID" value="WPK25491.1"/>
    <property type="molecule type" value="Genomic_DNA"/>
</dbReference>
<feature type="domain" description="Histone deacetylase complex subunit SAP30 Sin3 binding" evidence="8">
    <location>
        <begin position="109"/>
        <end position="143"/>
    </location>
</feature>
<sequence length="153" mass="17261">MPPRSQIKDSASESEAKPNTTSRAANKARNAVAAAAQLELLSKHIHSNGPKDQQPIDPLDFSSMHEDALRRYNKKYDLQLPEVQSLNDNILQLELGKKSCSAKKAARVQKISKQDLAMNVQKHFLAMNVRENEILAGFLYKVKNQKKDFKLTF</sequence>
<keyword evidence="10" id="KW-1185">Reference proteome</keyword>
<dbReference type="GO" id="GO:0000118">
    <property type="term" value="C:histone deacetylase complex"/>
    <property type="evidence" value="ECO:0007669"/>
    <property type="project" value="TreeGrafter"/>
</dbReference>
<proteinExistence type="inferred from homology"/>
<evidence type="ECO:0000256" key="3">
    <source>
        <dbReference type="ARBA" id="ARBA00022491"/>
    </source>
</evidence>
<reference evidence="9 10" key="1">
    <citation type="submission" date="2023-10" db="EMBL/GenBank/DDBJ databases">
        <title>Draft Genome Sequence of Candida saopaulonensis from a very Premature Infant with Sepsis.</title>
        <authorList>
            <person name="Ning Y."/>
            <person name="Dai R."/>
            <person name="Xiao M."/>
            <person name="Xu Y."/>
            <person name="Yan Q."/>
            <person name="Zhang L."/>
        </authorList>
    </citation>
    <scope>NUCLEOTIDE SEQUENCE [LARGE SCALE GENOMIC DNA]</scope>
    <source>
        <strain evidence="9 10">19XY460</strain>
    </source>
</reference>
<evidence type="ECO:0000256" key="4">
    <source>
        <dbReference type="ARBA" id="ARBA00023015"/>
    </source>
</evidence>
<keyword evidence="5" id="KW-0804">Transcription</keyword>
<evidence type="ECO:0000313" key="9">
    <source>
        <dbReference type="EMBL" id="WPK25491.1"/>
    </source>
</evidence>
<organism evidence="9 10">
    <name type="scientific">Australozyma saopauloensis</name>
    <dbReference type="NCBI Taxonomy" id="291208"/>
    <lineage>
        <taxon>Eukaryota</taxon>
        <taxon>Fungi</taxon>
        <taxon>Dikarya</taxon>
        <taxon>Ascomycota</taxon>
        <taxon>Saccharomycotina</taxon>
        <taxon>Pichiomycetes</taxon>
        <taxon>Metschnikowiaceae</taxon>
        <taxon>Australozyma</taxon>
    </lineage>
</organism>
<dbReference type="AlphaFoldDB" id="A0AAX4HB39"/>
<keyword evidence="4" id="KW-0805">Transcription regulation</keyword>
<dbReference type="RefSeq" id="XP_062877873.1">
    <property type="nucleotide sequence ID" value="XM_063021803.1"/>
</dbReference>
<accession>A0AAX4HB39</accession>
<comment type="subcellular location">
    <subcellularLocation>
        <location evidence="1">Nucleus</location>
    </subcellularLocation>
</comment>
<dbReference type="Proteomes" id="UP001338582">
    <property type="component" value="Chromosome 3"/>
</dbReference>
<dbReference type="GO" id="GO:0003712">
    <property type="term" value="F:transcription coregulator activity"/>
    <property type="evidence" value="ECO:0007669"/>
    <property type="project" value="TreeGrafter"/>
</dbReference>
<dbReference type="GO" id="GO:0006355">
    <property type="term" value="P:regulation of DNA-templated transcription"/>
    <property type="evidence" value="ECO:0007669"/>
    <property type="project" value="TreeGrafter"/>
</dbReference>
<evidence type="ECO:0000313" key="10">
    <source>
        <dbReference type="Proteomes" id="UP001338582"/>
    </source>
</evidence>
<dbReference type="PANTHER" id="PTHR13286:SF6">
    <property type="entry name" value="HISTONE DEACETYLASE COMPLEX SUBUNIT SAP30L-RELATED"/>
    <property type="match status" value="1"/>
</dbReference>
<keyword evidence="6" id="KW-0539">Nucleus</keyword>
<dbReference type="InterPro" id="IPR038291">
    <property type="entry name" value="SAP30_C_sf"/>
</dbReference>
<dbReference type="KEGG" id="asau:88173872"/>
<evidence type="ECO:0000256" key="2">
    <source>
        <dbReference type="ARBA" id="ARBA00006283"/>
    </source>
</evidence>
<dbReference type="PANTHER" id="PTHR13286">
    <property type="entry name" value="SAP30"/>
    <property type="match status" value="1"/>
</dbReference>
<evidence type="ECO:0000256" key="6">
    <source>
        <dbReference type="ARBA" id="ARBA00023242"/>
    </source>
</evidence>
<dbReference type="InterPro" id="IPR025718">
    <property type="entry name" value="SAP30_Sin3-bd"/>
</dbReference>
<feature type="compositionally biased region" description="Basic and acidic residues" evidence="7">
    <location>
        <begin position="1"/>
        <end position="16"/>
    </location>
</feature>
<evidence type="ECO:0000256" key="7">
    <source>
        <dbReference type="SAM" id="MobiDB-lite"/>
    </source>
</evidence>
<dbReference type="GeneID" id="88173872"/>
<gene>
    <name evidence="9" type="ORF">PUMCH_002808</name>
</gene>
<feature type="region of interest" description="Disordered" evidence="7">
    <location>
        <begin position="1"/>
        <end position="29"/>
    </location>
</feature>
<protein>
    <recommendedName>
        <fullName evidence="8">Histone deacetylase complex subunit SAP30 Sin3 binding domain-containing protein</fullName>
    </recommendedName>
</protein>
<comment type="similarity">
    <text evidence="2">Belongs to the SAP30 family.</text>
</comment>
<dbReference type="Gene3D" id="6.10.160.20">
    <property type="match status" value="1"/>
</dbReference>
<dbReference type="InterPro" id="IPR024145">
    <property type="entry name" value="His_deAcase_SAP30/SAP30L"/>
</dbReference>
<name>A0AAX4HB39_9ASCO</name>
<keyword evidence="3" id="KW-0678">Repressor</keyword>
<evidence type="ECO:0000256" key="5">
    <source>
        <dbReference type="ARBA" id="ARBA00023163"/>
    </source>
</evidence>
<evidence type="ECO:0000256" key="1">
    <source>
        <dbReference type="ARBA" id="ARBA00004123"/>
    </source>
</evidence>
<evidence type="ECO:0000259" key="8">
    <source>
        <dbReference type="Pfam" id="PF13867"/>
    </source>
</evidence>
<dbReference type="Pfam" id="PF13867">
    <property type="entry name" value="SAP30_Sin3_bdg"/>
    <property type="match status" value="1"/>
</dbReference>